<dbReference type="GeneID" id="28734928"/>
<dbReference type="RefSeq" id="XP_018005522.1">
    <property type="nucleotide sequence ID" value="XM_018143059.1"/>
</dbReference>
<name>A0A0N0NS40_9EURO</name>
<dbReference type="Proteomes" id="UP000038010">
    <property type="component" value="Unassembled WGS sequence"/>
</dbReference>
<protein>
    <submittedName>
        <fullName evidence="2">Uncharacterized protein</fullName>
    </submittedName>
</protein>
<dbReference type="VEuPathDB" id="FungiDB:AB675_303"/>
<feature type="region of interest" description="Disordered" evidence="1">
    <location>
        <begin position="226"/>
        <end position="334"/>
    </location>
</feature>
<evidence type="ECO:0000313" key="2">
    <source>
        <dbReference type="EMBL" id="KPI45559.1"/>
    </source>
</evidence>
<feature type="region of interest" description="Disordered" evidence="1">
    <location>
        <begin position="102"/>
        <end position="214"/>
    </location>
</feature>
<evidence type="ECO:0000313" key="3">
    <source>
        <dbReference type="Proteomes" id="UP000038010"/>
    </source>
</evidence>
<dbReference type="AlphaFoldDB" id="A0A0N0NS40"/>
<gene>
    <name evidence="2" type="ORF">AB675_303</name>
</gene>
<dbReference type="EMBL" id="LFJN01000001">
    <property type="protein sequence ID" value="KPI45559.1"/>
    <property type="molecule type" value="Genomic_DNA"/>
</dbReference>
<proteinExistence type="predicted"/>
<organism evidence="2 3">
    <name type="scientific">Cyphellophora attinorum</name>
    <dbReference type="NCBI Taxonomy" id="1664694"/>
    <lineage>
        <taxon>Eukaryota</taxon>
        <taxon>Fungi</taxon>
        <taxon>Dikarya</taxon>
        <taxon>Ascomycota</taxon>
        <taxon>Pezizomycotina</taxon>
        <taxon>Eurotiomycetes</taxon>
        <taxon>Chaetothyriomycetidae</taxon>
        <taxon>Chaetothyriales</taxon>
        <taxon>Cyphellophoraceae</taxon>
        <taxon>Cyphellophora</taxon>
    </lineage>
</organism>
<feature type="region of interest" description="Disordered" evidence="1">
    <location>
        <begin position="42"/>
        <end position="70"/>
    </location>
</feature>
<evidence type="ECO:0000256" key="1">
    <source>
        <dbReference type="SAM" id="MobiDB-lite"/>
    </source>
</evidence>
<dbReference type="OrthoDB" id="5426872at2759"/>
<accession>A0A0N0NS40</accession>
<comment type="caution">
    <text evidence="2">The sequence shown here is derived from an EMBL/GenBank/DDBJ whole genome shotgun (WGS) entry which is preliminary data.</text>
</comment>
<feature type="compositionally biased region" description="Basic and acidic residues" evidence="1">
    <location>
        <begin position="315"/>
        <end position="334"/>
    </location>
</feature>
<sequence length="334" mass="36077">MAFAYNPDPPAHLHSTTRLTHAQAHTFLKNYLSTADSNPAYRPDAVLTERGPVSNSAGAVTSSDGSGGGDLTLTNLGRVLKGMAGTRVGGAEFKASLEEARSFNKGKRKAPDAAVSATLASAEQRNSNEKRNDGDSNGPSPAKRPRQETRADSNDNDEPIIVEEPTAEEPQPDDAEQGWQDKDDYEMAQDDLVVPEAEADDAQPAVGGNTTSGEMLSLAEEVLIKSVKAGVTTTGRRADVEDSDDGREEAKRRKAGSKKERNKQQNGPKLIPETENAASPEKSPRRTESESAKPSATIDTGKSLDKVERKRMKKLKMDAEKKQRQQERLATKKP</sequence>
<feature type="compositionally biased region" description="Acidic residues" evidence="1">
    <location>
        <begin position="154"/>
        <end position="176"/>
    </location>
</feature>
<reference evidence="2 3" key="1">
    <citation type="submission" date="2015-06" db="EMBL/GenBank/DDBJ databases">
        <title>Draft genome of the ant-associated black yeast Phialophora attae CBS 131958.</title>
        <authorList>
            <person name="Moreno L.F."/>
            <person name="Stielow B.J."/>
            <person name="de Hoog S."/>
            <person name="Vicente V.A."/>
            <person name="Weiss V.A."/>
            <person name="de Vries M."/>
            <person name="Cruz L.M."/>
            <person name="Souza E.M."/>
        </authorList>
    </citation>
    <scope>NUCLEOTIDE SEQUENCE [LARGE SCALE GENOMIC DNA]</scope>
    <source>
        <strain evidence="2 3">CBS 131958</strain>
    </source>
</reference>
<feature type="compositionally biased region" description="Basic and acidic residues" evidence="1">
    <location>
        <begin position="282"/>
        <end position="291"/>
    </location>
</feature>
<keyword evidence="3" id="KW-1185">Reference proteome</keyword>